<reference evidence="4" key="1">
    <citation type="submission" date="2016-10" db="EMBL/GenBank/DDBJ databases">
        <authorList>
            <person name="Varghese N."/>
            <person name="Submissions S."/>
        </authorList>
    </citation>
    <scope>NUCLEOTIDE SEQUENCE [LARGE SCALE GENOMIC DNA]</scope>
    <source>
        <strain evidence="4">Jip14</strain>
    </source>
</reference>
<dbReference type="InterPro" id="IPR050789">
    <property type="entry name" value="Diverse_Enzym_Activities"/>
</dbReference>
<keyword evidence="1" id="KW-0732">Signal</keyword>
<feature type="signal peptide" evidence="1">
    <location>
        <begin position="1"/>
        <end position="21"/>
    </location>
</feature>
<accession>A0A1H7NLX0</accession>
<dbReference type="RefSeq" id="WP_090605519.1">
    <property type="nucleotide sequence ID" value="NZ_FNZR01000004.1"/>
</dbReference>
<organism evidence="3 4">
    <name type="scientific">Parapedobacter koreensis</name>
    <dbReference type="NCBI Taxonomy" id="332977"/>
    <lineage>
        <taxon>Bacteria</taxon>
        <taxon>Pseudomonadati</taxon>
        <taxon>Bacteroidota</taxon>
        <taxon>Sphingobacteriia</taxon>
        <taxon>Sphingobacteriales</taxon>
        <taxon>Sphingobacteriaceae</taxon>
        <taxon>Parapedobacter</taxon>
    </lineage>
</organism>
<dbReference type="InterPro" id="IPR001466">
    <property type="entry name" value="Beta-lactam-related"/>
</dbReference>
<dbReference type="Pfam" id="PF00144">
    <property type="entry name" value="Beta-lactamase"/>
    <property type="match status" value="1"/>
</dbReference>
<keyword evidence="4" id="KW-1185">Reference proteome</keyword>
<dbReference type="PROSITE" id="PS51257">
    <property type="entry name" value="PROKAR_LIPOPROTEIN"/>
    <property type="match status" value="1"/>
</dbReference>
<evidence type="ECO:0000313" key="3">
    <source>
        <dbReference type="EMBL" id="SEL24523.1"/>
    </source>
</evidence>
<sequence>MKILKWIIGIMLTALSTSCLKETQLSIDNDLQPLQLNDGWESSTLINEHIDETTIRNAFKLFFDGTTLPLAKSLLVIRNGKIVAEAYKDQNRHEAAQTIANVQSCTKSITSILLGIALNESGDLNTDVPLLQFFPPDYQTRYADKASLTIKDCLTMQDGISYNGLDDARALVYTKKNSIEHILETPRTTTTPAFKYSEYPPHLISGLISQLTGEKLAQYAEERVFSELGIQDYYWETSNDGLNIGGFSLSLSPRSLAKIGQLCLQNGQWNGQTVISQNWLVTATSKQSISAAYGYFFYINENDGSYSMRGNGGQTVHIVPSKNLVIVYTAFPYSSNELWGNNQQLIDLIKSACQ</sequence>
<dbReference type="PANTHER" id="PTHR43283">
    <property type="entry name" value="BETA-LACTAMASE-RELATED"/>
    <property type="match status" value="1"/>
</dbReference>
<proteinExistence type="predicted"/>
<evidence type="ECO:0000259" key="2">
    <source>
        <dbReference type="Pfam" id="PF00144"/>
    </source>
</evidence>
<dbReference type="OrthoDB" id="9773047at2"/>
<protein>
    <submittedName>
        <fullName evidence="3">CubicO group peptidase, beta-lactamase class C family</fullName>
    </submittedName>
</protein>
<evidence type="ECO:0000256" key="1">
    <source>
        <dbReference type="SAM" id="SignalP"/>
    </source>
</evidence>
<name>A0A1H7NLX0_9SPHI</name>
<dbReference type="Proteomes" id="UP000198916">
    <property type="component" value="Unassembled WGS sequence"/>
</dbReference>
<dbReference type="InterPro" id="IPR012338">
    <property type="entry name" value="Beta-lactam/transpept-like"/>
</dbReference>
<dbReference type="AlphaFoldDB" id="A0A1H7NLX0"/>
<feature type="domain" description="Beta-lactamase-related" evidence="2">
    <location>
        <begin position="73"/>
        <end position="329"/>
    </location>
</feature>
<dbReference type="Gene3D" id="3.40.710.10">
    <property type="entry name" value="DD-peptidase/beta-lactamase superfamily"/>
    <property type="match status" value="1"/>
</dbReference>
<gene>
    <name evidence="3" type="ORF">SAMN05421740_10437</name>
</gene>
<evidence type="ECO:0000313" key="4">
    <source>
        <dbReference type="Proteomes" id="UP000198916"/>
    </source>
</evidence>
<dbReference type="STRING" id="332977.SAMN05421740_10437"/>
<dbReference type="PANTHER" id="PTHR43283:SF7">
    <property type="entry name" value="BETA-LACTAMASE-RELATED DOMAIN-CONTAINING PROTEIN"/>
    <property type="match status" value="1"/>
</dbReference>
<dbReference type="EMBL" id="FNZR01000004">
    <property type="protein sequence ID" value="SEL24523.1"/>
    <property type="molecule type" value="Genomic_DNA"/>
</dbReference>
<dbReference type="SUPFAM" id="SSF56601">
    <property type="entry name" value="beta-lactamase/transpeptidase-like"/>
    <property type="match status" value="1"/>
</dbReference>
<feature type="chain" id="PRO_5011434296" evidence="1">
    <location>
        <begin position="22"/>
        <end position="354"/>
    </location>
</feature>